<keyword evidence="9" id="KW-1185">Reference proteome</keyword>
<evidence type="ECO:0000256" key="1">
    <source>
        <dbReference type="ARBA" id="ARBA00004651"/>
    </source>
</evidence>
<evidence type="ECO:0000256" key="4">
    <source>
        <dbReference type="ARBA" id="ARBA00022989"/>
    </source>
</evidence>
<dbReference type="PANTHER" id="PTHR10010:SF46">
    <property type="entry name" value="SODIUM-DEPENDENT PHOSPHATE TRANSPORT PROTEIN 2B"/>
    <property type="match status" value="1"/>
</dbReference>
<dbReference type="Proteomes" id="UP001500755">
    <property type="component" value="Unassembled WGS sequence"/>
</dbReference>
<protein>
    <submittedName>
        <fullName evidence="8">Na/Pi cotransporter family protein</fullName>
    </submittedName>
</protein>
<dbReference type="Pfam" id="PF02690">
    <property type="entry name" value="Na_Pi_cotrans"/>
    <property type="match status" value="2"/>
</dbReference>
<evidence type="ECO:0000256" key="3">
    <source>
        <dbReference type="ARBA" id="ARBA00022692"/>
    </source>
</evidence>
<dbReference type="InterPro" id="IPR003841">
    <property type="entry name" value="Na/Pi_transpt"/>
</dbReference>
<evidence type="ECO:0000313" key="8">
    <source>
        <dbReference type="EMBL" id="GAA2001985.1"/>
    </source>
</evidence>
<dbReference type="PANTHER" id="PTHR10010">
    <property type="entry name" value="SOLUTE CARRIER FAMILY 34 SODIUM PHOSPHATE , MEMBER 2-RELATED"/>
    <property type="match status" value="1"/>
</dbReference>
<keyword evidence="2" id="KW-1003">Cell membrane</keyword>
<proteinExistence type="predicted"/>
<dbReference type="RefSeq" id="WP_344307213.1">
    <property type="nucleotide sequence ID" value="NZ_BAAANO010000008.1"/>
</dbReference>
<gene>
    <name evidence="8" type="ORF">GCM10009755_08130</name>
</gene>
<feature type="compositionally biased region" description="Polar residues" evidence="6">
    <location>
        <begin position="1"/>
        <end position="11"/>
    </location>
</feature>
<feature type="transmembrane region" description="Helical" evidence="7">
    <location>
        <begin position="166"/>
        <end position="185"/>
    </location>
</feature>
<feature type="transmembrane region" description="Helical" evidence="7">
    <location>
        <begin position="389"/>
        <end position="412"/>
    </location>
</feature>
<comment type="subcellular location">
    <subcellularLocation>
        <location evidence="1">Cell membrane</location>
        <topology evidence="1">Multi-pass membrane protein</topology>
    </subcellularLocation>
</comment>
<evidence type="ECO:0000256" key="6">
    <source>
        <dbReference type="SAM" id="MobiDB-lite"/>
    </source>
</evidence>
<keyword evidence="5 7" id="KW-0472">Membrane</keyword>
<accession>A0ABP5EPV5</accession>
<name>A0ABP5EPV5_9MICO</name>
<evidence type="ECO:0000313" key="9">
    <source>
        <dbReference type="Proteomes" id="UP001500755"/>
    </source>
</evidence>
<dbReference type="EMBL" id="BAAANO010000008">
    <property type="protein sequence ID" value="GAA2001985.1"/>
    <property type="molecule type" value="Genomic_DNA"/>
</dbReference>
<feature type="region of interest" description="Disordered" evidence="6">
    <location>
        <begin position="1"/>
        <end position="31"/>
    </location>
</feature>
<keyword evidence="3 7" id="KW-0812">Transmembrane</keyword>
<evidence type="ECO:0000256" key="7">
    <source>
        <dbReference type="SAM" id="Phobius"/>
    </source>
</evidence>
<feature type="transmembrane region" description="Helical" evidence="7">
    <location>
        <begin position="315"/>
        <end position="337"/>
    </location>
</feature>
<dbReference type="NCBIfam" id="NF037997">
    <property type="entry name" value="Na_Pi_symport"/>
    <property type="match status" value="2"/>
</dbReference>
<sequence>MLESPMATTITRPLDAPAPQAPTPAPAEAPRSPLARLLPAGRLRSTLEWLSVVLAVYVLVSAVSVIGAGFKTATGGHAEQLFAFAENPLVALMVGILATAALQSSSTTTSITVGLVAGGLPLDIAIPIVLGANIGTTLTNTLVSVTMIRRRDEFRRAFAAGTVHDFFNLIAVVIFLPLEVLTGFLEKLSGWVTGFLADTSTSVDTDAFDLVGTATSPLKEGLAAATGPLGAVAGGLVMIAVGVGLIFLSIGFVGALLKVLMVGRAKQILHTAIGRGPVTGIGAGALVTTLVQSSSTTTSLMIPLAGSGTFSLRQIYPFTLGANIGTTVTALLAAIGLSGEHAALGMQIALVHLFFNLCATGLVYGVPWLRNLPILGAEWLARVSSVRPWFAFVWVGGVFVALPAALIAVTALV</sequence>
<feature type="transmembrane region" description="Helical" evidence="7">
    <location>
        <begin position="349"/>
        <end position="369"/>
    </location>
</feature>
<reference evidence="9" key="1">
    <citation type="journal article" date="2019" name="Int. J. Syst. Evol. Microbiol.">
        <title>The Global Catalogue of Microorganisms (GCM) 10K type strain sequencing project: providing services to taxonomists for standard genome sequencing and annotation.</title>
        <authorList>
            <consortium name="The Broad Institute Genomics Platform"/>
            <consortium name="The Broad Institute Genome Sequencing Center for Infectious Disease"/>
            <person name="Wu L."/>
            <person name="Ma J."/>
        </authorList>
    </citation>
    <scope>NUCLEOTIDE SEQUENCE [LARGE SCALE GENOMIC DNA]</scope>
    <source>
        <strain evidence="9">JCM 14546</strain>
    </source>
</reference>
<comment type="caution">
    <text evidence="8">The sequence shown here is derived from an EMBL/GenBank/DDBJ whole genome shotgun (WGS) entry which is preliminary data.</text>
</comment>
<organism evidence="8 9">
    <name type="scientific">Brevibacterium samyangense</name>
    <dbReference type="NCBI Taxonomy" id="366888"/>
    <lineage>
        <taxon>Bacteria</taxon>
        <taxon>Bacillati</taxon>
        <taxon>Actinomycetota</taxon>
        <taxon>Actinomycetes</taxon>
        <taxon>Micrococcales</taxon>
        <taxon>Brevibacteriaceae</taxon>
        <taxon>Brevibacterium</taxon>
    </lineage>
</organism>
<evidence type="ECO:0000256" key="2">
    <source>
        <dbReference type="ARBA" id="ARBA00022475"/>
    </source>
</evidence>
<keyword evidence="4 7" id="KW-1133">Transmembrane helix</keyword>
<feature type="transmembrane region" description="Helical" evidence="7">
    <location>
        <begin position="82"/>
        <end position="104"/>
    </location>
</feature>
<feature type="transmembrane region" description="Helical" evidence="7">
    <location>
        <begin position="49"/>
        <end position="70"/>
    </location>
</feature>
<evidence type="ECO:0000256" key="5">
    <source>
        <dbReference type="ARBA" id="ARBA00023136"/>
    </source>
</evidence>
<feature type="transmembrane region" description="Helical" evidence="7">
    <location>
        <begin position="236"/>
        <end position="260"/>
    </location>
</feature>
<feature type="transmembrane region" description="Helical" evidence="7">
    <location>
        <begin position="124"/>
        <end position="145"/>
    </location>
</feature>